<dbReference type="GO" id="GO:0003910">
    <property type="term" value="F:DNA ligase (ATP) activity"/>
    <property type="evidence" value="ECO:0007669"/>
    <property type="project" value="UniProtKB-EC"/>
</dbReference>
<name>A0A0R3LG91_9BRAD</name>
<evidence type="ECO:0000256" key="1">
    <source>
        <dbReference type="ARBA" id="ARBA00012727"/>
    </source>
</evidence>
<accession>A0A0R3LG91</accession>
<gene>
    <name evidence="3" type="ORF">CP49_01580</name>
</gene>
<evidence type="ECO:0000259" key="2">
    <source>
        <dbReference type="Pfam" id="PF04679"/>
    </source>
</evidence>
<dbReference type="EMBL" id="LLXX01000101">
    <property type="protein sequence ID" value="KRR06823.1"/>
    <property type="molecule type" value="Genomic_DNA"/>
</dbReference>
<dbReference type="GO" id="GO:0006281">
    <property type="term" value="P:DNA repair"/>
    <property type="evidence" value="ECO:0007669"/>
    <property type="project" value="InterPro"/>
</dbReference>
<comment type="caution">
    <text evidence="3">The sequence shown here is derived from an EMBL/GenBank/DDBJ whole genome shotgun (WGS) entry which is preliminary data.</text>
</comment>
<sequence>MRELASELSELDHLSFESGQLGRYLSGTAGEAELATAFVLPELRRLAQAVKDGHAAIPHRPHDPEPAEAIEQAPLMTVFMWKSARFRDHAGVIRIARQATWVEPTFVADVEYRDITSEGLLRASSFKGLFRK</sequence>
<dbReference type="EC" id="6.5.1.1" evidence="1"/>
<dbReference type="SUPFAM" id="SSF50249">
    <property type="entry name" value="Nucleic acid-binding proteins"/>
    <property type="match status" value="1"/>
</dbReference>
<dbReference type="InterPro" id="IPR012309">
    <property type="entry name" value="DNA_ligase_ATP-dep_C"/>
</dbReference>
<dbReference type="Proteomes" id="UP000051913">
    <property type="component" value="Unassembled WGS sequence"/>
</dbReference>
<keyword evidence="4" id="KW-1185">Reference proteome</keyword>
<dbReference type="GO" id="GO:0006310">
    <property type="term" value="P:DNA recombination"/>
    <property type="evidence" value="ECO:0007669"/>
    <property type="project" value="InterPro"/>
</dbReference>
<dbReference type="Gene3D" id="2.40.50.140">
    <property type="entry name" value="Nucleic acid-binding proteins"/>
    <property type="match status" value="1"/>
</dbReference>
<feature type="domain" description="DNA ligase ATP-dependent C-terminal" evidence="2">
    <location>
        <begin position="97"/>
        <end position="129"/>
    </location>
</feature>
<dbReference type="InterPro" id="IPR012340">
    <property type="entry name" value="NA-bd_OB-fold"/>
</dbReference>
<evidence type="ECO:0000313" key="4">
    <source>
        <dbReference type="Proteomes" id="UP000051913"/>
    </source>
</evidence>
<dbReference type="Pfam" id="PF04679">
    <property type="entry name" value="DNA_ligase_A_C"/>
    <property type="match status" value="1"/>
</dbReference>
<reference evidence="3 4" key="1">
    <citation type="submission" date="2014-03" db="EMBL/GenBank/DDBJ databases">
        <title>Bradyrhizobium valentinum sp. nov., isolated from effective nodules of Lupinus mariae-josephae, a lupine endemic of basic-lime soils in Eastern Spain.</title>
        <authorList>
            <person name="Duran D."/>
            <person name="Rey L."/>
            <person name="Navarro A."/>
            <person name="Busquets A."/>
            <person name="Imperial J."/>
            <person name="Ruiz-Argueso T."/>
        </authorList>
    </citation>
    <scope>NUCLEOTIDE SEQUENCE [LARGE SCALE GENOMIC DNA]</scope>
    <source>
        <strain evidence="3 4">LmjM3</strain>
    </source>
</reference>
<organism evidence="3 4">
    <name type="scientific">Bradyrhizobium valentinum</name>
    <dbReference type="NCBI Taxonomy" id="1518501"/>
    <lineage>
        <taxon>Bacteria</taxon>
        <taxon>Pseudomonadati</taxon>
        <taxon>Pseudomonadota</taxon>
        <taxon>Alphaproteobacteria</taxon>
        <taxon>Hyphomicrobiales</taxon>
        <taxon>Nitrobacteraceae</taxon>
        <taxon>Bradyrhizobium</taxon>
    </lineage>
</organism>
<evidence type="ECO:0000313" key="3">
    <source>
        <dbReference type="EMBL" id="KRR06823.1"/>
    </source>
</evidence>
<protein>
    <recommendedName>
        <fullName evidence="1">DNA ligase (ATP)</fullName>
        <ecNumber evidence="1">6.5.1.1</ecNumber>
    </recommendedName>
</protein>
<dbReference type="AlphaFoldDB" id="A0A0R3LG91"/>
<proteinExistence type="predicted"/>